<keyword evidence="5 9" id="KW-1133">Transmembrane helix</keyword>
<evidence type="ECO:0000256" key="8">
    <source>
        <dbReference type="ARBA" id="ARBA00049551"/>
    </source>
</evidence>
<dbReference type="EMBL" id="FJ360694">
    <property type="protein sequence ID" value="ACI95019.1"/>
    <property type="molecule type" value="Genomic_DNA"/>
</dbReference>
<feature type="transmembrane region" description="Helical" evidence="9">
    <location>
        <begin position="329"/>
        <end position="347"/>
    </location>
</feature>
<dbReference type="InterPro" id="IPR001750">
    <property type="entry name" value="ND/Mrp_TM"/>
</dbReference>
<dbReference type="GO" id="GO:0042773">
    <property type="term" value="P:ATP synthesis coupled electron transport"/>
    <property type="evidence" value="ECO:0007669"/>
    <property type="project" value="InterPro"/>
</dbReference>
<geneLocation type="mitochondrion" evidence="11"/>
<feature type="transmembrane region" description="Helical" evidence="9">
    <location>
        <begin position="267"/>
        <end position="292"/>
    </location>
</feature>
<evidence type="ECO:0000256" key="7">
    <source>
        <dbReference type="ARBA" id="ARBA00031027"/>
    </source>
</evidence>
<dbReference type="PANTHER" id="PTHR42829:SF2">
    <property type="entry name" value="NADH-UBIQUINONE OXIDOREDUCTASE CHAIN 5"/>
    <property type="match status" value="1"/>
</dbReference>
<comment type="function">
    <text evidence="1">Core subunit of the mitochondrial membrane respiratory chain NADH dehydrogenase (Complex I) that is believed to belong to the minimal assembly required for catalysis. Complex I functions in the transfer of electrons from NADH to the respiratory chain. The immediate electron acceptor for the enzyme is believed to be ubiquinone.</text>
</comment>
<accession>D8KZG9</accession>
<feature type="transmembrane region" description="Helical" evidence="9">
    <location>
        <begin position="414"/>
        <end position="442"/>
    </location>
</feature>
<evidence type="ECO:0000256" key="9">
    <source>
        <dbReference type="SAM" id="Phobius"/>
    </source>
</evidence>
<feature type="transmembrane region" description="Helical" evidence="9">
    <location>
        <begin position="481"/>
        <end position="502"/>
    </location>
</feature>
<dbReference type="GO" id="GO:0015990">
    <property type="term" value="P:electron transport coupled proton transport"/>
    <property type="evidence" value="ECO:0007669"/>
    <property type="project" value="TreeGrafter"/>
</dbReference>
<feature type="transmembrane region" description="Helical" evidence="9">
    <location>
        <begin position="532"/>
        <end position="551"/>
    </location>
</feature>
<protein>
    <recommendedName>
        <fullName evidence="3">NADH:ubiquinone reductase (H(+)-translocating)</fullName>
        <ecNumber evidence="3">7.1.1.2</ecNumber>
    </recommendedName>
    <alternativeName>
        <fullName evidence="7">NADH dehydrogenase subunit 5</fullName>
    </alternativeName>
</protein>
<evidence type="ECO:0000259" key="10">
    <source>
        <dbReference type="Pfam" id="PF00361"/>
    </source>
</evidence>
<evidence type="ECO:0000313" key="11">
    <source>
        <dbReference type="EMBL" id="ACI95019.1"/>
    </source>
</evidence>
<dbReference type="PANTHER" id="PTHR42829">
    <property type="entry name" value="NADH-UBIQUINONE OXIDOREDUCTASE CHAIN 5"/>
    <property type="match status" value="1"/>
</dbReference>
<reference evidence="11" key="1">
    <citation type="journal article" date="2010" name="J. Insect Sci.">
        <title>The complete mitochondrial genome sequence of the planthopper, Sivaloka damnosus.</title>
        <authorList>
            <person name="Song N."/>
            <person name="Liang A.P."/>
            <person name="Ma C."/>
        </authorList>
    </citation>
    <scope>NUCLEOTIDE SEQUENCE</scope>
</reference>
<dbReference type="GO" id="GO:0003954">
    <property type="term" value="F:NADH dehydrogenase activity"/>
    <property type="evidence" value="ECO:0007669"/>
    <property type="project" value="TreeGrafter"/>
</dbReference>
<feature type="domain" description="NADH:quinone oxidoreductase/Mrp antiporter transmembrane" evidence="10">
    <location>
        <begin position="101"/>
        <end position="376"/>
    </location>
</feature>
<comment type="catalytic activity">
    <reaction evidence="8">
        <text>a ubiquinone + NADH + 5 H(+)(in) = a ubiquinol + NAD(+) + 4 H(+)(out)</text>
        <dbReference type="Rhea" id="RHEA:29091"/>
        <dbReference type="Rhea" id="RHEA-COMP:9565"/>
        <dbReference type="Rhea" id="RHEA-COMP:9566"/>
        <dbReference type="ChEBI" id="CHEBI:15378"/>
        <dbReference type="ChEBI" id="CHEBI:16389"/>
        <dbReference type="ChEBI" id="CHEBI:17976"/>
        <dbReference type="ChEBI" id="CHEBI:57540"/>
        <dbReference type="ChEBI" id="CHEBI:57945"/>
        <dbReference type="EC" id="7.1.1.2"/>
    </reaction>
</comment>
<feature type="transmembrane region" description="Helical" evidence="9">
    <location>
        <begin position="509"/>
        <end position="526"/>
    </location>
</feature>
<dbReference type="Pfam" id="PF00361">
    <property type="entry name" value="Proton_antipo_M"/>
    <property type="match status" value="1"/>
</dbReference>
<comment type="subcellular location">
    <subcellularLocation>
        <location evidence="2">Membrane</location>
        <topology evidence="2">Multi-pass membrane protein</topology>
    </subcellularLocation>
</comment>
<evidence type="ECO:0000256" key="3">
    <source>
        <dbReference type="ARBA" id="ARBA00012944"/>
    </source>
</evidence>
<feature type="transmembrane region" description="Helical" evidence="9">
    <location>
        <begin position="387"/>
        <end position="408"/>
    </location>
</feature>
<dbReference type="PRINTS" id="PR01434">
    <property type="entry name" value="NADHDHGNASE5"/>
</dbReference>
<feature type="transmembrane region" description="Helical" evidence="9">
    <location>
        <begin position="105"/>
        <end position="123"/>
    </location>
</feature>
<keyword evidence="11" id="KW-0496">Mitochondrion</keyword>
<gene>
    <name evidence="11" type="primary">nad5</name>
</gene>
<feature type="transmembrane region" description="Helical" evidence="9">
    <location>
        <begin position="359"/>
        <end position="382"/>
    </location>
</feature>
<proteinExistence type="predicted"/>
<feature type="transmembrane region" description="Helical" evidence="9">
    <location>
        <begin position="44"/>
        <end position="70"/>
    </location>
</feature>
<feature type="transmembrane region" description="Helical" evidence="9">
    <location>
        <begin position="82"/>
        <end position="99"/>
    </location>
</feature>
<name>D8KZG9_SIVDA</name>
<feature type="transmembrane region" description="Helical" evidence="9">
    <location>
        <begin position="7"/>
        <end position="32"/>
    </location>
</feature>
<dbReference type="AlphaFoldDB" id="D8KZG9"/>
<evidence type="ECO:0000256" key="4">
    <source>
        <dbReference type="ARBA" id="ARBA00022692"/>
    </source>
</evidence>
<dbReference type="InterPro" id="IPR003945">
    <property type="entry name" value="NU5C-like"/>
</dbReference>
<feature type="transmembrane region" description="Helical" evidence="9">
    <location>
        <begin position="174"/>
        <end position="196"/>
    </location>
</feature>
<feature type="transmembrane region" description="Helical" evidence="9">
    <location>
        <begin position="144"/>
        <end position="162"/>
    </location>
</feature>
<keyword evidence="4 9" id="KW-0812">Transmembrane</keyword>
<evidence type="ECO:0000256" key="5">
    <source>
        <dbReference type="ARBA" id="ARBA00022989"/>
    </source>
</evidence>
<evidence type="ECO:0000256" key="2">
    <source>
        <dbReference type="ARBA" id="ARBA00004141"/>
    </source>
</evidence>
<evidence type="ECO:0000256" key="1">
    <source>
        <dbReference type="ARBA" id="ARBA00003257"/>
    </source>
</evidence>
<dbReference type="EC" id="7.1.1.2" evidence="3"/>
<dbReference type="GO" id="GO:0008137">
    <property type="term" value="F:NADH dehydrogenase (ubiquinone) activity"/>
    <property type="evidence" value="ECO:0007669"/>
    <property type="project" value="UniProtKB-EC"/>
</dbReference>
<feature type="transmembrane region" description="Helical" evidence="9">
    <location>
        <begin position="298"/>
        <end position="317"/>
    </location>
</feature>
<organism evidence="11">
    <name type="scientific">Sivaloka damnosus</name>
    <name type="common">Plant hopper</name>
    <dbReference type="NCBI Taxonomy" id="568780"/>
    <lineage>
        <taxon>Eukaryota</taxon>
        <taxon>Metazoa</taxon>
        <taxon>Ecdysozoa</taxon>
        <taxon>Arthropoda</taxon>
        <taxon>Hexapoda</taxon>
        <taxon>Insecta</taxon>
        <taxon>Pterygota</taxon>
        <taxon>Neoptera</taxon>
        <taxon>Paraneoptera</taxon>
        <taxon>Hemiptera</taxon>
        <taxon>Auchenorrhyncha</taxon>
        <taxon>Fulgoroidea</taxon>
        <taxon>Issidae</taxon>
        <taxon>Issinae</taxon>
        <taxon>Sivaloka</taxon>
    </lineage>
</organism>
<keyword evidence="6 9" id="KW-0472">Membrane</keyword>
<dbReference type="GO" id="GO:0016020">
    <property type="term" value="C:membrane"/>
    <property type="evidence" value="ECO:0007669"/>
    <property type="project" value="UniProtKB-SubCell"/>
</dbReference>
<evidence type="ECO:0000256" key="6">
    <source>
        <dbReference type="ARBA" id="ARBA00023136"/>
    </source>
</evidence>
<sequence length="552" mass="66356">MLVKSFFFFFFFFFFFYYLFLWIKFSFFFWMINFFFNSSSMTCIFLFDWVSLLFMSFVFLISGSVLFYSLGYMSGDLGFIRFFYFVFLFILSMVFFILMPDLICLMLGWDGLGLVSYCLIIYYNNNSSMSSGLITVFINRFGDVFLILSIGWFLNFGSWHFFLYSNFFDYDLFILIYLIFFASFTSSAQFPFCFWLPMAMSAPTPVSSLVHSSTLVTSGVYLVIRFNNFLLNFDTFFLMFISLLTMFISGLGACLENDLKKIIAFSTLSQLGFMFFIISFGCFSLCFIHLLIHAVFKSLLFLCCGFFIHCFLGVQDIRFTGGLIKQCPYVSTCFFVSSLCLCGFPFFSGFYSSDFVVEMVILSDTCFIYFFFFCLTIVLTLFYSFRLLYYLFFLMDFFFLCLVLNIVFLKIVLYFFYFFFLCLVVLLFFGYLGILFFLWVFFEKFYLGFFFFFFFFFFNVMFDFHFFCSIFYFYFFGSMWFLNYFSSSFFLYRFFNFSLFYYSLLDMGWLGYFVSGGLLNLFHWLFIIFKGFVMNSFFIMMFFFFFFFLFLL</sequence>
<feature type="transmembrane region" description="Helical" evidence="9">
    <location>
        <begin position="236"/>
        <end position="255"/>
    </location>
</feature>
<feature type="transmembrane region" description="Helical" evidence="9">
    <location>
        <begin position="449"/>
        <end position="475"/>
    </location>
</feature>